<evidence type="ECO:0000256" key="1">
    <source>
        <dbReference type="SAM" id="MobiDB-lite"/>
    </source>
</evidence>
<reference evidence="2 3" key="1">
    <citation type="journal article" date="2018" name="Evol. Lett.">
        <title>Horizontal gene cluster transfer increased hallucinogenic mushroom diversity.</title>
        <authorList>
            <person name="Reynolds H.T."/>
            <person name="Vijayakumar V."/>
            <person name="Gluck-Thaler E."/>
            <person name="Korotkin H.B."/>
            <person name="Matheny P.B."/>
            <person name="Slot J.C."/>
        </authorList>
    </citation>
    <scope>NUCLEOTIDE SEQUENCE [LARGE SCALE GENOMIC DNA]</scope>
    <source>
        <strain evidence="2 3">2631</strain>
    </source>
</reference>
<sequence length="103" mass="11228">MAQRKLDPKKSKLSILSMGLGSNRDSKSQERAKDLFDVVHRVGLSESVLISSSSIAAYTYATGGEGGFEIYVDPSHVDPDIGEIVLVKKKSWVALEVSEFVAR</sequence>
<dbReference type="STRING" id="93625.A0A409WMK6"/>
<accession>A0A409WMK6</accession>
<feature type="region of interest" description="Disordered" evidence="1">
    <location>
        <begin position="1"/>
        <end position="29"/>
    </location>
</feature>
<name>A0A409WMK6_PSICY</name>
<dbReference type="EMBL" id="NHYD01003366">
    <property type="protein sequence ID" value="PPQ79746.1"/>
    <property type="molecule type" value="Genomic_DNA"/>
</dbReference>
<evidence type="ECO:0000313" key="3">
    <source>
        <dbReference type="Proteomes" id="UP000283269"/>
    </source>
</evidence>
<evidence type="ECO:0000313" key="2">
    <source>
        <dbReference type="EMBL" id="PPQ79746.1"/>
    </source>
</evidence>
<dbReference type="OrthoDB" id="3071478at2759"/>
<feature type="compositionally biased region" description="Basic and acidic residues" evidence="1">
    <location>
        <begin position="1"/>
        <end position="10"/>
    </location>
</feature>
<protein>
    <submittedName>
        <fullName evidence="2">Uncharacterized protein</fullName>
    </submittedName>
</protein>
<organism evidence="2 3">
    <name type="scientific">Psilocybe cyanescens</name>
    <dbReference type="NCBI Taxonomy" id="93625"/>
    <lineage>
        <taxon>Eukaryota</taxon>
        <taxon>Fungi</taxon>
        <taxon>Dikarya</taxon>
        <taxon>Basidiomycota</taxon>
        <taxon>Agaricomycotina</taxon>
        <taxon>Agaricomycetes</taxon>
        <taxon>Agaricomycetidae</taxon>
        <taxon>Agaricales</taxon>
        <taxon>Agaricineae</taxon>
        <taxon>Strophariaceae</taxon>
        <taxon>Psilocybe</taxon>
    </lineage>
</organism>
<dbReference type="InParanoid" id="A0A409WMK6"/>
<gene>
    <name evidence="2" type="ORF">CVT25_003313</name>
</gene>
<dbReference type="AlphaFoldDB" id="A0A409WMK6"/>
<comment type="caution">
    <text evidence="2">The sequence shown here is derived from an EMBL/GenBank/DDBJ whole genome shotgun (WGS) entry which is preliminary data.</text>
</comment>
<dbReference type="Proteomes" id="UP000283269">
    <property type="component" value="Unassembled WGS sequence"/>
</dbReference>
<keyword evidence="3" id="KW-1185">Reference proteome</keyword>
<proteinExistence type="predicted"/>